<dbReference type="Pfam" id="PF00528">
    <property type="entry name" value="BPD_transp_1"/>
    <property type="match status" value="1"/>
</dbReference>
<dbReference type="AlphaFoldDB" id="A0A271K8I6"/>
<dbReference type="CDD" id="cd06261">
    <property type="entry name" value="TM_PBP2"/>
    <property type="match status" value="1"/>
</dbReference>
<dbReference type="Gene3D" id="1.10.3720.10">
    <property type="entry name" value="MetI-like"/>
    <property type="match status" value="1"/>
</dbReference>
<dbReference type="SUPFAM" id="SSF161098">
    <property type="entry name" value="MetI-like"/>
    <property type="match status" value="1"/>
</dbReference>
<evidence type="ECO:0000256" key="10">
    <source>
        <dbReference type="ARBA" id="ARBA00023136"/>
    </source>
</evidence>
<dbReference type="EMBL" id="NPKH01000037">
    <property type="protein sequence ID" value="PAP92051.1"/>
    <property type="molecule type" value="Genomic_DNA"/>
</dbReference>
<dbReference type="PROSITE" id="PS50928">
    <property type="entry name" value="ABC_TM1"/>
    <property type="match status" value="1"/>
</dbReference>
<keyword evidence="5 11" id="KW-0813">Transport</keyword>
<dbReference type="NCBIfam" id="TIGR01726">
    <property type="entry name" value="HEQRo_perm_3TM"/>
    <property type="match status" value="1"/>
</dbReference>
<feature type="transmembrane region" description="Helical" evidence="11">
    <location>
        <begin position="93"/>
        <end position="109"/>
    </location>
</feature>
<evidence type="ECO:0000256" key="11">
    <source>
        <dbReference type="RuleBase" id="RU363032"/>
    </source>
</evidence>
<evidence type="ECO:0000256" key="4">
    <source>
        <dbReference type="ARBA" id="ARBA00016506"/>
    </source>
</evidence>
<dbReference type="FunFam" id="1.10.3720.10:FF:000033">
    <property type="entry name" value="Polar amino acid ABC transporter permease"/>
    <property type="match status" value="1"/>
</dbReference>
<dbReference type="PANTHER" id="PTHR30614">
    <property type="entry name" value="MEMBRANE COMPONENT OF AMINO ACID ABC TRANSPORTER"/>
    <property type="match status" value="1"/>
</dbReference>
<evidence type="ECO:0000259" key="12">
    <source>
        <dbReference type="PROSITE" id="PS50928"/>
    </source>
</evidence>
<dbReference type="InterPro" id="IPR010065">
    <property type="entry name" value="AA_ABC_transptr_permease_3TM"/>
</dbReference>
<proteinExistence type="inferred from homology"/>
<evidence type="ECO:0000256" key="9">
    <source>
        <dbReference type="ARBA" id="ARBA00022989"/>
    </source>
</evidence>
<organism evidence="13 14">
    <name type="scientific">Mesorhizobium wenxiniae</name>
    <dbReference type="NCBI Taxonomy" id="2014805"/>
    <lineage>
        <taxon>Bacteria</taxon>
        <taxon>Pseudomonadati</taxon>
        <taxon>Pseudomonadota</taxon>
        <taxon>Alphaproteobacteria</taxon>
        <taxon>Hyphomicrobiales</taxon>
        <taxon>Phyllobacteriaceae</taxon>
        <taxon>Mesorhizobium</taxon>
    </lineage>
</organism>
<comment type="function">
    <text evidence="1">Part of the binding-protein-dependent transport system for glutamine; probably responsible for the translocation of the substrate across the membrane.</text>
</comment>
<dbReference type="Proteomes" id="UP000215931">
    <property type="component" value="Unassembled WGS sequence"/>
</dbReference>
<dbReference type="GO" id="GO:0022857">
    <property type="term" value="F:transmembrane transporter activity"/>
    <property type="evidence" value="ECO:0007669"/>
    <property type="project" value="InterPro"/>
</dbReference>
<dbReference type="RefSeq" id="WP_095521376.1">
    <property type="nucleotide sequence ID" value="NZ_NPKH01000037.1"/>
</dbReference>
<evidence type="ECO:0000256" key="7">
    <source>
        <dbReference type="ARBA" id="ARBA00022692"/>
    </source>
</evidence>
<dbReference type="GO" id="GO:0043190">
    <property type="term" value="C:ATP-binding cassette (ABC) transporter complex"/>
    <property type="evidence" value="ECO:0007669"/>
    <property type="project" value="InterPro"/>
</dbReference>
<keyword evidence="10 11" id="KW-0472">Membrane</keyword>
<feature type="transmembrane region" description="Helical" evidence="11">
    <location>
        <begin position="20"/>
        <end position="42"/>
    </location>
</feature>
<keyword evidence="7 11" id="KW-0812">Transmembrane</keyword>
<evidence type="ECO:0000256" key="3">
    <source>
        <dbReference type="ARBA" id="ARBA00010072"/>
    </source>
</evidence>
<feature type="transmembrane region" description="Helical" evidence="11">
    <location>
        <begin position="130"/>
        <end position="147"/>
    </location>
</feature>
<evidence type="ECO:0000256" key="5">
    <source>
        <dbReference type="ARBA" id="ARBA00022448"/>
    </source>
</evidence>
<comment type="similarity">
    <text evidence="3">Belongs to the binding-protein-dependent transport system permease family. HisMQ subfamily.</text>
</comment>
<dbReference type="OrthoDB" id="7190458at2"/>
<name>A0A271K8I6_9HYPH</name>
<keyword evidence="8" id="KW-0029">Amino-acid transport</keyword>
<gene>
    <name evidence="13" type="ORF">CIT31_29115</name>
</gene>
<evidence type="ECO:0000313" key="13">
    <source>
        <dbReference type="EMBL" id="PAP92051.1"/>
    </source>
</evidence>
<comment type="subcellular location">
    <subcellularLocation>
        <location evidence="2">Cell inner membrane</location>
        <topology evidence="2">Multi-pass membrane protein</topology>
    </subcellularLocation>
    <subcellularLocation>
        <location evidence="11">Cell membrane</location>
        <topology evidence="11">Multi-pass membrane protein</topology>
    </subcellularLocation>
</comment>
<protein>
    <recommendedName>
        <fullName evidence="4">Putative glutamine transport system permease protein GlnP</fullName>
    </recommendedName>
</protein>
<evidence type="ECO:0000256" key="6">
    <source>
        <dbReference type="ARBA" id="ARBA00022475"/>
    </source>
</evidence>
<evidence type="ECO:0000256" key="1">
    <source>
        <dbReference type="ARBA" id="ARBA00003159"/>
    </source>
</evidence>
<feature type="transmembrane region" description="Helical" evidence="11">
    <location>
        <begin position="193"/>
        <end position="215"/>
    </location>
</feature>
<keyword evidence="6" id="KW-1003">Cell membrane</keyword>
<feature type="transmembrane region" description="Helical" evidence="11">
    <location>
        <begin position="63"/>
        <end position="81"/>
    </location>
</feature>
<evidence type="ECO:0000256" key="8">
    <source>
        <dbReference type="ARBA" id="ARBA00022970"/>
    </source>
</evidence>
<dbReference type="PANTHER" id="PTHR30614:SF20">
    <property type="entry name" value="GLUTAMINE TRANSPORT SYSTEM PERMEASE PROTEIN GLNP"/>
    <property type="match status" value="1"/>
</dbReference>
<evidence type="ECO:0000313" key="14">
    <source>
        <dbReference type="Proteomes" id="UP000215931"/>
    </source>
</evidence>
<dbReference type="InterPro" id="IPR035906">
    <property type="entry name" value="MetI-like_sf"/>
</dbReference>
<dbReference type="GO" id="GO:0006865">
    <property type="term" value="P:amino acid transport"/>
    <property type="evidence" value="ECO:0007669"/>
    <property type="project" value="UniProtKB-KW"/>
</dbReference>
<sequence>MMLFELLANSLPALLHGAQLTVLLAVISYMFALVLGTFIAVGRLSNYRIIRFFCMVYVDFFRGTPLIVQIFMVYFGIPSILQEIGIPFRFDRFYAAVLTLSCYIAAYISEDLRTGVRSLGTGQWDAARALGLRPSYVWAFVILPQAFRRALPSLGNEAVGILKDTSLVAIIGFEELFRKGQLIVANTYKPFEIYLLVAIIYLFLTMLTSFANRFLERRFQSR</sequence>
<dbReference type="InterPro" id="IPR043429">
    <property type="entry name" value="ArtM/GltK/GlnP/TcyL/YhdX-like"/>
</dbReference>
<comment type="caution">
    <text evidence="13">The sequence shown here is derived from an EMBL/GenBank/DDBJ whole genome shotgun (WGS) entry which is preliminary data.</text>
</comment>
<reference evidence="13 14" key="1">
    <citation type="submission" date="2017-08" db="EMBL/GenBank/DDBJ databases">
        <title>Mesorhizobium wenxinae sp. nov., a novel rhizobial species isolated from root nodules of chickpea (Cicer arietinum L.).</title>
        <authorList>
            <person name="Zhang J."/>
        </authorList>
    </citation>
    <scope>NUCLEOTIDE SEQUENCE [LARGE SCALE GENOMIC DNA]</scope>
    <source>
        <strain evidence="14">WYCCWR 10019</strain>
    </source>
</reference>
<feature type="domain" description="ABC transmembrane type-1" evidence="12">
    <location>
        <begin position="18"/>
        <end position="212"/>
    </location>
</feature>
<keyword evidence="9 11" id="KW-1133">Transmembrane helix</keyword>
<dbReference type="InterPro" id="IPR000515">
    <property type="entry name" value="MetI-like"/>
</dbReference>
<evidence type="ECO:0000256" key="2">
    <source>
        <dbReference type="ARBA" id="ARBA00004429"/>
    </source>
</evidence>
<keyword evidence="14" id="KW-1185">Reference proteome</keyword>
<accession>A0A271K8I6</accession>